<proteinExistence type="predicted"/>
<feature type="transmembrane region" description="Helical" evidence="1">
    <location>
        <begin position="151"/>
        <end position="175"/>
    </location>
</feature>
<accession>A0AAD5W2K2</accession>
<feature type="transmembrane region" description="Helical" evidence="1">
    <location>
        <begin position="195"/>
        <end position="215"/>
    </location>
</feature>
<evidence type="ECO:0000259" key="2">
    <source>
        <dbReference type="Pfam" id="PF20152"/>
    </source>
</evidence>
<evidence type="ECO:0000313" key="3">
    <source>
        <dbReference type="EMBL" id="KAJ3574451.1"/>
    </source>
</evidence>
<dbReference type="PANTHER" id="PTHR40465:SF1">
    <property type="entry name" value="DUF6534 DOMAIN-CONTAINING PROTEIN"/>
    <property type="match status" value="1"/>
</dbReference>
<organism evidence="3 4">
    <name type="scientific">Leucocoprinus birnbaumii</name>
    <dbReference type="NCBI Taxonomy" id="56174"/>
    <lineage>
        <taxon>Eukaryota</taxon>
        <taxon>Fungi</taxon>
        <taxon>Dikarya</taxon>
        <taxon>Basidiomycota</taxon>
        <taxon>Agaricomycotina</taxon>
        <taxon>Agaricomycetes</taxon>
        <taxon>Agaricomycetidae</taxon>
        <taxon>Agaricales</taxon>
        <taxon>Agaricineae</taxon>
        <taxon>Agaricaceae</taxon>
        <taxon>Leucocoprinus</taxon>
    </lineage>
</organism>
<feature type="transmembrane region" description="Helical" evidence="1">
    <location>
        <begin position="6"/>
        <end position="33"/>
    </location>
</feature>
<dbReference type="PANTHER" id="PTHR40465">
    <property type="entry name" value="CHROMOSOME 1, WHOLE GENOME SHOTGUN SEQUENCE"/>
    <property type="match status" value="1"/>
</dbReference>
<sequence>MVNVPATYGALLLGGLYASLLSGLVALQVIIYFKVYEGDRRRIKALVLFIWFLDVLHTALVWAGLWDYLIVSFGDTQQISNIYWSVSTTVAVTGILTFVVHCFFSHRIFMLSRRNWYLVIPILLLALCRLMTTAEMILNNTFPSFKAHFKWVFTLGLVLSTAVDILITGCLFFLLKTSRTSDFNLNAVIDTLIRYAFETGALTTAGTIVAMIFWLAMNDNLVFMGLHFVIAKLYANSILVTLNTRKDLRRARSSTGPRENGFQIVDGRRVSRLTFTSKDSSNVMFPPIRSPKVTINIERSVHCEEDPM</sequence>
<feature type="transmembrane region" description="Helical" evidence="1">
    <location>
        <begin position="116"/>
        <end position="139"/>
    </location>
</feature>
<dbReference type="EMBL" id="JANIEX010000068">
    <property type="protein sequence ID" value="KAJ3574451.1"/>
    <property type="molecule type" value="Genomic_DNA"/>
</dbReference>
<comment type="caution">
    <text evidence="3">The sequence shown here is derived from an EMBL/GenBank/DDBJ whole genome shotgun (WGS) entry which is preliminary data.</text>
</comment>
<feature type="domain" description="DUF6534" evidence="2">
    <location>
        <begin position="160"/>
        <end position="246"/>
    </location>
</feature>
<feature type="transmembrane region" description="Helical" evidence="1">
    <location>
        <begin position="82"/>
        <end position="104"/>
    </location>
</feature>
<feature type="transmembrane region" description="Helical" evidence="1">
    <location>
        <begin position="221"/>
        <end position="242"/>
    </location>
</feature>
<feature type="transmembrane region" description="Helical" evidence="1">
    <location>
        <begin position="45"/>
        <end position="70"/>
    </location>
</feature>
<keyword evidence="1" id="KW-1133">Transmembrane helix</keyword>
<dbReference type="Pfam" id="PF20152">
    <property type="entry name" value="DUF6534"/>
    <property type="match status" value="1"/>
</dbReference>
<gene>
    <name evidence="3" type="ORF">NP233_g1767</name>
</gene>
<dbReference type="AlphaFoldDB" id="A0AAD5W2K2"/>
<keyword evidence="4" id="KW-1185">Reference proteome</keyword>
<reference evidence="3" key="1">
    <citation type="submission" date="2022-07" db="EMBL/GenBank/DDBJ databases">
        <title>Genome Sequence of Leucocoprinus birnbaumii.</title>
        <authorList>
            <person name="Buettner E."/>
        </authorList>
    </citation>
    <scope>NUCLEOTIDE SEQUENCE</scope>
    <source>
        <strain evidence="3">VT141</strain>
    </source>
</reference>
<name>A0AAD5W2K2_9AGAR</name>
<dbReference type="InterPro" id="IPR045339">
    <property type="entry name" value="DUF6534"/>
</dbReference>
<evidence type="ECO:0000256" key="1">
    <source>
        <dbReference type="SAM" id="Phobius"/>
    </source>
</evidence>
<evidence type="ECO:0000313" key="4">
    <source>
        <dbReference type="Proteomes" id="UP001213000"/>
    </source>
</evidence>
<keyword evidence="1" id="KW-0812">Transmembrane</keyword>
<dbReference type="Proteomes" id="UP001213000">
    <property type="component" value="Unassembled WGS sequence"/>
</dbReference>
<protein>
    <recommendedName>
        <fullName evidence="2">DUF6534 domain-containing protein</fullName>
    </recommendedName>
</protein>
<keyword evidence="1" id="KW-0472">Membrane</keyword>